<dbReference type="CDD" id="cd03224">
    <property type="entry name" value="ABC_TM1139_LivF_branched"/>
    <property type="match status" value="1"/>
</dbReference>
<geneLocation type="plasmid" evidence="7 8">
    <name>pDSM109990_c</name>
</geneLocation>
<evidence type="ECO:0000256" key="3">
    <source>
        <dbReference type="ARBA" id="ARBA00022741"/>
    </source>
</evidence>
<dbReference type="SMART" id="SM00382">
    <property type="entry name" value="AAA"/>
    <property type="match status" value="1"/>
</dbReference>
<dbReference type="InterPro" id="IPR052156">
    <property type="entry name" value="BCAA_Transport_ATP-bd_LivF"/>
</dbReference>
<dbReference type="EMBL" id="CP085147">
    <property type="protein sequence ID" value="UOA17000.1"/>
    <property type="molecule type" value="Genomic_DNA"/>
</dbReference>
<protein>
    <submittedName>
        <fullName evidence="7">High-affinity branched-chain amino acid transport ATP-binding protein LivF</fullName>
    </submittedName>
</protein>
<dbReference type="InterPro" id="IPR003439">
    <property type="entry name" value="ABC_transporter-like_ATP-bd"/>
</dbReference>
<dbReference type="PANTHER" id="PTHR43820:SF4">
    <property type="entry name" value="HIGH-AFFINITY BRANCHED-CHAIN AMINO ACID TRANSPORT ATP-BINDING PROTEIN LIVF"/>
    <property type="match status" value="1"/>
</dbReference>
<keyword evidence="7" id="KW-0614">Plasmid</keyword>
<name>A0ABY3ZQU4_9RHOB</name>
<dbReference type="GO" id="GO:0005524">
    <property type="term" value="F:ATP binding"/>
    <property type="evidence" value="ECO:0007669"/>
    <property type="project" value="UniProtKB-KW"/>
</dbReference>
<evidence type="ECO:0000313" key="7">
    <source>
        <dbReference type="EMBL" id="UOA17000.1"/>
    </source>
</evidence>
<dbReference type="InterPro" id="IPR027417">
    <property type="entry name" value="P-loop_NTPase"/>
</dbReference>
<organism evidence="7 8">
    <name type="scientific">Sulfitobacter dubius</name>
    <dbReference type="NCBI Taxonomy" id="218673"/>
    <lineage>
        <taxon>Bacteria</taxon>
        <taxon>Pseudomonadati</taxon>
        <taxon>Pseudomonadota</taxon>
        <taxon>Alphaproteobacteria</taxon>
        <taxon>Rhodobacterales</taxon>
        <taxon>Roseobacteraceae</taxon>
        <taxon>Sulfitobacter</taxon>
    </lineage>
</organism>
<keyword evidence="8" id="KW-1185">Reference proteome</keyword>
<keyword evidence="5" id="KW-0029">Amino-acid transport</keyword>
<keyword evidence="2" id="KW-0813">Transport</keyword>
<accession>A0ABY3ZQU4</accession>
<evidence type="ECO:0000259" key="6">
    <source>
        <dbReference type="PROSITE" id="PS50893"/>
    </source>
</evidence>
<dbReference type="PROSITE" id="PS50893">
    <property type="entry name" value="ABC_TRANSPORTER_2"/>
    <property type="match status" value="1"/>
</dbReference>
<comment type="similarity">
    <text evidence="1">Belongs to the ABC transporter superfamily.</text>
</comment>
<keyword evidence="4 7" id="KW-0067">ATP-binding</keyword>
<dbReference type="Pfam" id="PF00005">
    <property type="entry name" value="ABC_tran"/>
    <property type="match status" value="1"/>
</dbReference>
<keyword evidence="3" id="KW-0547">Nucleotide-binding</keyword>
<reference evidence="8" key="1">
    <citation type="journal article" date="2022" name="Microorganisms">
        <title>Beyond the ABCs#Discovery of Three New Plasmid Types in Rhodobacterales (RepQ, RepY, RepW).</title>
        <authorList>
            <person name="Freese H.M."/>
            <person name="Ringel V."/>
            <person name="Overmann J."/>
            <person name="Petersen J."/>
        </authorList>
    </citation>
    <scope>NUCLEOTIDE SEQUENCE [LARGE SCALE GENOMIC DNA]</scope>
    <source>
        <strain evidence="8">DSM 109990</strain>
        <plasmid evidence="8">pDSM109990_c</plasmid>
    </source>
</reference>
<evidence type="ECO:0000256" key="1">
    <source>
        <dbReference type="ARBA" id="ARBA00005417"/>
    </source>
</evidence>
<gene>
    <name evidence="7" type="primary">livF_11</name>
    <name evidence="7" type="ORF">DSM109990_03891</name>
</gene>
<proteinExistence type="inferred from homology"/>
<dbReference type="InterPro" id="IPR017871">
    <property type="entry name" value="ABC_transporter-like_CS"/>
</dbReference>
<dbReference type="InterPro" id="IPR003593">
    <property type="entry name" value="AAA+_ATPase"/>
</dbReference>
<evidence type="ECO:0000256" key="5">
    <source>
        <dbReference type="ARBA" id="ARBA00022970"/>
    </source>
</evidence>
<dbReference type="SUPFAM" id="SSF52540">
    <property type="entry name" value="P-loop containing nucleoside triphosphate hydrolases"/>
    <property type="match status" value="1"/>
</dbReference>
<dbReference type="Proteomes" id="UP000831019">
    <property type="component" value="Plasmid pDSM109990_c"/>
</dbReference>
<dbReference type="PANTHER" id="PTHR43820">
    <property type="entry name" value="HIGH-AFFINITY BRANCHED-CHAIN AMINO ACID TRANSPORT ATP-BINDING PROTEIN LIVF"/>
    <property type="match status" value="1"/>
</dbReference>
<evidence type="ECO:0000256" key="4">
    <source>
        <dbReference type="ARBA" id="ARBA00022840"/>
    </source>
</evidence>
<dbReference type="RefSeq" id="WP_243263780.1">
    <property type="nucleotide sequence ID" value="NZ_CP085147.1"/>
</dbReference>
<feature type="domain" description="ABC transporter" evidence="6">
    <location>
        <begin position="3"/>
        <end position="226"/>
    </location>
</feature>
<evidence type="ECO:0000313" key="8">
    <source>
        <dbReference type="Proteomes" id="UP000831019"/>
    </source>
</evidence>
<dbReference type="Gene3D" id="3.40.50.300">
    <property type="entry name" value="P-loop containing nucleotide triphosphate hydrolases"/>
    <property type="match status" value="1"/>
</dbReference>
<dbReference type="PROSITE" id="PS00211">
    <property type="entry name" value="ABC_TRANSPORTER_1"/>
    <property type="match status" value="1"/>
</dbReference>
<evidence type="ECO:0000256" key="2">
    <source>
        <dbReference type="ARBA" id="ARBA00022448"/>
    </source>
</evidence>
<sequence>MNIEVAGLNVFYGDFHALHDVSLSVPSGSLTGVVGANGHGKSTLLKAICGLLPPKSGQITQDGERIDGLSAPDLVARGIVHVAEVRHLFPDMTVRENLMLGAYQKRSGARVRAALERVFDLYPRLAERQTQAAGTLSGGEAQMLALGRGMMSEARFMAIDEPSLGLAPVLTETMLDTIQKINAQGTTILLVEQSLSLIADRVSRTYEIEEGKIISQDHSCPKPEGIS</sequence>